<name>A0ABQ2NI20_9ACTN</name>
<accession>A0ABQ2NI20</accession>
<sequence length="179" mass="19362">MVNVLFVCTANICRSPYMELAGRAMLGPDSTLKLSSAGTIGFRDKPMDATMATAFDHSPEVTPEAIAAFRSRRLTSEHIDEADLVLTAESEHRQFILTDYPATFRKVFSLGQFASGVQRVDSSLSGVDLVKTVASTSGVAQVRVDVADPYRRGRRAVAAAAAQIDELLAIVMPALEERN</sequence>
<dbReference type="Pfam" id="PF01451">
    <property type="entry name" value="LMWPc"/>
    <property type="match status" value="1"/>
</dbReference>
<proteinExistence type="predicted"/>
<dbReference type="Proteomes" id="UP000655410">
    <property type="component" value="Unassembled WGS sequence"/>
</dbReference>
<reference evidence="3" key="1">
    <citation type="journal article" date="2019" name="Int. J. Syst. Evol. Microbiol.">
        <title>The Global Catalogue of Microorganisms (GCM) 10K type strain sequencing project: providing services to taxonomists for standard genome sequencing and annotation.</title>
        <authorList>
            <consortium name="The Broad Institute Genomics Platform"/>
            <consortium name="The Broad Institute Genome Sequencing Center for Infectious Disease"/>
            <person name="Wu L."/>
            <person name="Ma J."/>
        </authorList>
    </citation>
    <scope>NUCLEOTIDE SEQUENCE [LARGE SCALE GENOMIC DNA]</scope>
    <source>
        <strain evidence="3">CGMCC 4.7371</strain>
    </source>
</reference>
<keyword evidence="3" id="KW-1185">Reference proteome</keyword>
<dbReference type="InterPro" id="IPR023485">
    <property type="entry name" value="Ptyr_pPase"/>
</dbReference>
<dbReference type="EMBL" id="BMNI01000008">
    <property type="protein sequence ID" value="GGO92449.1"/>
    <property type="molecule type" value="Genomic_DNA"/>
</dbReference>
<organism evidence="2 3">
    <name type="scientific">Nocardioides phosphati</name>
    <dbReference type="NCBI Taxonomy" id="1867775"/>
    <lineage>
        <taxon>Bacteria</taxon>
        <taxon>Bacillati</taxon>
        <taxon>Actinomycetota</taxon>
        <taxon>Actinomycetes</taxon>
        <taxon>Propionibacteriales</taxon>
        <taxon>Nocardioidaceae</taxon>
        <taxon>Nocardioides</taxon>
    </lineage>
</organism>
<dbReference type="SMART" id="SM00226">
    <property type="entry name" value="LMWPc"/>
    <property type="match status" value="1"/>
</dbReference>
<dbReference type="InterPro" id="IPR050438">
    <property type="entry name" value="LMW_PTPase"/>
</dbReference>
<feature type="domain" description="Phosphotyrosine protein phosphatase I" evidence="1">
    <location>
        <begin position="2"/>
        <end position="174"/>
    </location>
</feature>
<evidence type="ECO:0000259" key="1">
    <source>
        <dbReference type="SMART" id="SM00226"/>
    </source>
</evidence>
<comment type="caution">
    <text evidence="2">The sequence shown here is derived from an EMBL/GenBank/DDBJ whole genome shotgun (WGS) entry which is preliminary data.</text>
</comment>
<evidence type="ECO:0000313" key="2">
    <source>
        <dbReference type="EMBL" id="GGO92449.1"/>
    </source>
</evidence>
<dbReference type="RefSeq" id="WP_188784721.1">
    <property type="nucleotide sequence ID" value="NZ_BMNI01000008.1"/>
</dbReference>
<dbReference type="Gene3D" id="3.40.50.2300">
    <property type="match status" value="1"/>
</dbReference>
<dbReference type="InterPro" id="IPR036196">
    <property type="entry name" value="Ptyr_pPase_sf"/>
</dbReference>
<dbReference type="SUPFAM" id="SSF52788">
    <property type="entry name" value="Phosphotyrosine protein phosphatases I"/>
    <property type="match status" value="1"/>
</dbReference>
<evidence type="ECO:0000313" key="3">
    <source>
        <dbReference type="Proteomes" id="UP000655410"/>
    </source>
</evidence>
<protein>
    <submittedName>
        <fullName evidence="2">Protein-tyrosine-phosphatase</fullName>
    </submittedName>
</protein>
<gene>
    <name evidence="2" type="ORF">GCM10011584_28880</name>
</gene>
<dbReference type="PANTHER" id="PTHR11717:SF31">
    <property type="entry name" value="LOW MOLECULAR WEIGHT PROTEIN-TYROSINE-PHOSPHATASE ETP-RELATED"/>
    <property type="match status" value="1"/>
</dbReference>
<dbReference type="PANTHER" id="PTHR11717">
    <property type="entry name" value="LOW MOLECULAR WEIGHT PROTEIN TYROSINE PHOSPHATASE"/>
    <property type="match status" value="1"/>
</dbReference>